<evidence type="ECO:0000256" key="7">
    <source>
        <dbReference type="SAM" id="SignalP"/>
    </source>
</evidence>
<keyword evidence="7" id="KW-0732">Signal</keyword>
<feature type="signal peptide" evidence="7">
    <location>
        <begin position="1"/>
        <end position="27"/>
    </location>
</feature>
<dbReference type="Proteomes" id="UP001519460">
    <property type="component" value="Unassembled WGS sequence"/>
</dbReference>
<evidence type="ECO:0000256" key="6">
    <source>
        <dbReference type="ARBA" id="ARBA00023180"/>
    </source>
</evidence>
<sequence length="508" mass="58720">MRYRLSPNAWLALGFVAALLMLKAMWSLPEVVTWKQTTDSHLPHIVFVVADDLGWNDVSWHNPLIKTPHLDRYRRAGVTLNTSYMAPFCSPSRASFMTGYYAHKTGLQHIPIIHHKLMYLPSRFTMLPELLKKKGYATHVIGKWHFGFCNWRYTPRKRGFDSFLGYYGGQEGYYNHTNGNVEEGYDFRFNEEVLLDPKKEYGQFHYVKRAEEVIANHDKSRPLFLYLPFQSVHKPLEAPKRFVDMYSHIEPEFRRIYSGMVSAMDESFGNITDALERHGFMDNLLLVFTSDNGGAPDITAGGNNWPLRGGKFSLWEGGTRVPAFIYSKTLLAKTGYTSNELIHAVDWFPTFLGLAGITPSEHIDGIDQWSMLSEGKPSKRKEFVYNIDEVDQNAAIRVGDYKLMKGEPGRYSGWYPLPEPDTIPPTEYPMWKRRPTTPRLFPEYQLYNIRDDPEERRDLAVQKPDVVRKLKARLARHEQWTVPSQNPPTDLNSLPHNYGGVWTPGWCR</sequence>
<dbReference type="Gene3D" id="3.40.720.10">
    <property type="entry name" value="Alkaline Phosphatase, subunit A"/>
    <property type="match status" value="1"/>
</dbReference>
<evidence type="ECO:0000256" key="2">
    <source>
        <dbReference type="ARBA" id="ARBA00008779"/>
    </source>
</evidence>
<evidence type="ECO:0000256" key="5">
    <source>
        <dbReference type="ARBA" id="ARBA00022837"/>
    </source>
</evidence>
<keyword evidence="4" id="KW-0378">Hydrolase</keyword>
<organism evidence="9 10">
    <name type="scientific">Batillaria attramentaria</name>
    <dbReference type="NCBI Taxonomy" id="370345"/>
    <lineage>
        <taxon>Eukaryota</taxon>
        <taxon>Metazoa</taxon>
        <taxon>Spiralia</taxon>
        <taxon>Lophotrochozoa</taxon>
        <taxon>Mollusca</taxon>
        <taxon>Gastropoda</taxon>
        <taxon>Caenogastropoda</taxon>
        <taxon>Sorbeoconcha</taxon>
        <taxon>Cerithioidea</taxon>
        <taxon>Batillariidae</taxon>
        <taxon>Batillaria</taxon>
    </lineage>
</organism>
<dbReference type="GO" id="GO:0046872">
    <property type="term" value="F:metal ion binding"/>
    <property type="evidence" value="ECO:0007669"/>
    <property type="project" value="UniProtKB-KW"/>
</dbReference>
<accession>A0ABD0JZD1</accession>
<dbReference type="Gene3D" id="3.30.1120.10">
    <property type="match status" value="1"/>
</dbReference>
<comment type="caution">
    <text evidence="9">The sequence shown here is derived from an EMBL/GenBank/DDBJ whole genome shotgun (WGS) entry which is preliminary data.</text>
</comment>
<keyword evidence="5" id="KW-0106">Calcium</keyword>
<dbReference type="PANTHER" id="PTHR10342:SF274">
    <property type="entry name" value="ARYLSULFATASE B"/>
    <property type="match status" value="1"/>
</dbReference>
<dbReference type="AlphaFoldDB" id="A0ABD0JZD1"/>
<dbReference type="EMBL" id="JACVVK020000282">
    <property type="protein sequence ID" value="KAK7480441.1"/>
    <property type="molecule type" value="Genomic_DNA"/>
</dbReference>
<evidence type="ECO:0000256" key="4">
    <source>
        <dbReference type="ARBA" id="ARBA00022801"/>
    </source>
</evidence>
<dbReference type="SUPFAM" id="SSF53649">
    <property type="entry name" value="Alkaline phosphatase-like"/>
    <property type="match status" value="1"/>
</dbReference>
<proteinExistence type="inferred from homology"/>
<keyword evidence="3" id="KW-0479">Metal-binding</keyword>
<evidence type="ECO:0000256" key="1">
    <source>
        <dbReference type="ARBA" id="ARBA00001913"/>
    </source>
</evidence>
<dbReference type="CDD" id="cd16029">
    <property type="entry name" value="4-S"/>
    <property type="match status" value="1"/>
</dbReference>
<comment type="similarity">
    <text evidence="2">Belongs to the sulfatase family.</text>
</comment>
<evidence type="ECO:0000313" key="9">
    <source>
        <dbReference type="EMBL" id="KAK7480441.1"/>
    </source>
</evidence>
<dbReference type="InterPro" id="IPR047115">
    <property type="entry name" value="ARSB"/>
</dbReference>
<name>A0ABD0JZD1_9CAEN</name>
<evidence type="ECO:0000256" key="3">
    <source>
        <dbReference type="ARBA" id="ARBA00022723"/>
    </source>
</evidence>
<dbReference type="InterPro" id="IPR024607">
    <property type="entry name" value="Sulfatase_CS"/>
</dbReference>
<evidence type="ECO:0000313" key="10">
    <source>
        <dbReference type="Proteomes" id="UP001519460"/>
    </source>
</evidence>
<keyword evidence="10" id="KW-1185">Reference proteome</keyword>
<dbReference type="GO" id="GO:0008484">
    <property type="term" value="F:sulfuric ester hydrolase activity"/>
    <property type="evidence" value="ECO:0007669"/>
    <property type="project" value="UniProtKB-ARBA"/>
</dbReference>
<gene>
    <name evidence="9" type="ORF">BaRGS_00028360</name>
</gene>
<keyword evidence="6" id="KW-0325">Glycoprotein</keyword>
<dbReference type="InterPro" id="IPR017850">
    <property type="entry name" value="Alkaline_phosphatase_core_sf"/>
</dbReference>
<feature type="domain" description="Sulfatase N-terminal" evidence="8">
    <location>
        <begin position="43"/>
        <end position="357"/>
    </location>
</feature>
<dbReference type="PANTHER" id="PTHR10342">
    <property type="entry name" value="ARYLSULFATASE"/>
    <property type="match status" value="1"/>
</dbReference>
<comment type="cofactor">
    <cofactor evidence="1">
        <name>Ca(2+)</name>
        <dbReference type="ChEBI" id="CHEBI:29108"/>
    </cofactor>
</comment>
<reference evidence="9 10" key="1">
    <citation type="journal article" date="2023" name="Sci. Data">
        <title>Genome assembly of the Korean intertidal mud-creeper Batillaria attramentaria.</title>
        <authorList>
            <person name="Patra A.K."/>
            <person name="Ho P.T."/>
            <person name="Jun S."/>
            <person name="Lee S.J."/>
            <person name="Kim Y."/>
            <person name="Won Y.J."/>
        </authorList>
    </citation>
    <scope>NUCLEOTIDE SEQUENCE [LARGE SCALE GENOMIC DNA]</scope>
    <source>
        <strain evidence="9">Wonlab-2016</strain>
    </source>
</reference>
<dbReference type="PROSITE" id="PS00149">
    <property type="entry name" value="SULFATASE_2"/>
    <property type="match status" value="1"/>
</dbReference>
<dbReference type="Pfam" id="PF00884">
    <property type="entry name" value="Sulfatase"/>
    <property type="match status" value="1"/>
</dbReference>
<evidence type="ECO:0000259" key="8">
    <source>
        <dbReference type="Pfam" id="PF00884"/>
    </source>
</evidence>
<feature type="chain" id="PRO_5044821036" description="Sulfatase N-terminal domain-containing protein" evidence="7">
    <location>
        <begin position="28"/>
        <end position="508"/>
    </location>
</feature>
<protein>
    <recommendedName>
        <fullName evidence="8">Sulfatase N-terminal domain-containing protein</fullName>
    </recommendedName>
</protein>
<dbReference type="InterPro" id="IPR000917">
    <property type="entry name" value="Sulfatase_N"/>
</dbReference>